<dbReference type="OrthoDB" id="4225815at2759"/>
<comment type="similarity">
    <text evidence="2 6">Belongs to the fungal hydrophobin family.</text>
</comment>
<evidence type="ECO:0000313" key="8">
    <source>
        <dbReference type="Proteomes" id="UP000001861"/>
    </source>
</evidence>
<protein>
    <recommendedName>
        <fullName evidence="6">Hydrophobin</fullName>
    </recommendedName>
</protein>
<dbReference type="RefSeq" id="XP_001841031.2">
    <property type="nucleotide sequence ID" value="XM_001840979.2"/>
</dbReference>
<keyword evidence="5 6" id="KW-1015">Disulfide bond</keyword>
<proteinExistence type="inferred from homology"/>
<dbReference type="CDD" id="cd23507">
    <property type="entry name" value="hydrophobin_I"/>
    <property type="match status" value="1"/>
</dbReference>
<keyword evidence="4 6" id="KW-0964">Secreted</keyword>
<dbReference type="SMART" id="SM00075">
    <property type="entry name" value="HYDRO"/>
    <property type="match status" value="1"/>
</dbReference>
<comment type="caution">
    <text evidence="7">The sequence shown here is derived from an EMBL/GenBank/DDBJ whole genome shotgun (WGS) entry which is preliminary data.</text>
</comment>
<dbReference type="AlphaFoldDB" id="A8PFW4"/>
<evidence type="ECO:0000256" key="2">
    <source>
        <dbReference type="ARBA" id="ARBA00010446"/>
    </source>
</evidence>
<evidence type="ECO:0000256" key="4">
    <source>
        <dbReference type="ARBA" id="ARBA00022525"/>
    </source>
</evidence>
<evidence type="ECO:0000313" key="7">
    <source>
        <dbReference type="EMBL" id="EAU80765.2"/>
    </source>
</evidence>
<dbReference type="GeneID" id="6017690"/>
<name>A8PFW4_COPC7</name>
<dbReference type="KEGG" id="cci:CC1G_04875"/>
<accession>A8PFW4</accession>
<feature type="signal peptide" evidence="6">
    <location>
        <begin position="1"/>
        <end position="20"/>
    </location>
</feature>
<dbReference type="Pfam" id="PF01185">
    <property type="entry name" value="Hydrophobin"/>
    <property type="match status" value="1"/>
</dbReference>
<dbReference type="GO" id="GO:0009277">
    <property type="term" value="C:fungal-type cell wall"/>
    <property type="evidence" value="ECO:0007669"/>
    <property type="project" value="InterPro"/>
</dbReference>
<dbReference type="GO" id="GO:0005199">
    <property type="term" value="F:structural constituent of cell wall"/>
    <property type="evidence" value="ECO:0007669"/>
    <property type="project" value="InterPro"/>
</dbReference>
<evidence type="ECO:0000256" key="1">
    <source>
        <dbReference type="ARBA" id="ARBA00004191"/>
    </source>
</evidence>
<dbReference type="Proteomes" id="UP000001861">
    <property type="component" value="Unassembled WGS sequence"/>
</dbReference>
<dbReference type="EMBL" id="AACS02000002">
    <property type="protein sequence ID" value="EAU80765.2"/>
    <property type="molecule type" value="Genomic_DNA"/>
</dbReference>
<comment type="subcellular location">
    <subcellularLocation>
        <location evidence="1 6">Secreted</location>
        <location evidence="1 6">Cell wall</location>
    </subcellularLocation>
</comment>
<dbReference type="InterPro" id="IPR001338">
    <property type="entry name" value="Class_I_Hydrophobin"/>
</dbReference>
<evidence type="ECO:0000256" key="5">
    <source>
        <dbReference type="ARBA" id="ARBA00023157"/>
    </source>
</evidence>
<dbReference type="HOGENOM" id="CLU_105134_2_0_1"/>
<keyword evidence="8" id="KW-1185">Reference proteome</keyword>
<gene>
    <name evidence="7" type="ORF">CC1G_04875</name>
</gene>
<evidence type="ECO:0000256" key="3">
    <source>
        <dbReference type="ARBA" id="ARBA00022512"/>
    </source>
</evidence>
<organism evidence="7 8">
    <name type="scientific">Coprinopsis cinerea (strain Okayama-7 / 130 / ATCC MYA-4618 / FGSC 9003)</name>
    <name type="common">Inky cap fungus</name>
    <name type="synonym">Hormographiella aspergillata</name>
    <dbReference type="NCBI Taxonomy" id="240176"/>
    <lineage>
        <taxon>Eukaryota</taxon>
        <taxon>Fungi</taxon>
        <taxon>Dikarya</taxon>
        <taxon>Basidiomycota</taxon>
        <taxon>Agaricomycotina</taxon>
        <taxon>Agaricomycetes</taxon>
        <taxon>Agaricomycetidae</taxon>
        <taxon>Agaricales</taxon>
        <taxon>Agaricineae</taxon>
        <taxon>Psathyrellaceae</taxon>
        <taxon>Coprinopsis</taxon>
    </lineage>
</organism>
<reference evidence="7 8" key="1">
    <citation type="journal article" date="2010" name="Proc. Natl. Acad. Sci. U.S.A.">
        <title>Insights into evolution of multicellular fungi from the assembled chromosomes of the mushroom Coprinopsis cinerea (Coprinus cinereus).</title>
        <authorList>
            <person name="Stajich J.E."/>
            <person name="Wilke S.K."/>
            <person name="Ahren D."/>
            <person name="Au C.H."/>
            <person name="Birren B.W."/>
            <person name="Borodovsky M."/>
            <person name="Burns C."/>
            <person name="Canback B."/>
            <person name="Casselton L.A."/>
            <person name="Cheng C.K."/>
            <person name="Deng J."/>
            <person name="Dietrich F.S."/>
            <person name="Fargo D.C."/>
            <person name="Farman M.L."/>
            <person name="Gathman A.C."/>
            <person name="Goldberg J."/>
            <person name="Guigo R."/>
            <person name="Hoegger P.J."/>
            <person name="Hooker J.B."/>
            <person name="Huggins A."/>
            <person name="James T.Y."/>
            <person name="Kamada T."/>
            <person name="Kilaru S."/>
            <person name="Kodira C."/>
            <person name="Kues U."/>
            <person name="Kupfer D."/>
            <person name="Kwan H.S."/>
            <person name="Lomsadze A."/>
            <person name="Li W."/>
            <person name="Lilly W.W."/>
            <person name="Ma L.J."/>
            <person name="Mackey A.J."/>
            <person name="Manning G."/>
            <person name="Martin F."/>
            <person name="Muraguchi H."/>
            <person name="Natvig D.O."/>
            <person name="Palmerini H."/>
            <person name="Ramesh M.A."/>
            <person name="Rehmeyer C.J."/>
            <person name="Roe B.A."/>
            <person name="Shenoy N."/>
            <person name="Stanke M."/>
            <person name="Ter-Hovhannisyan V."/>
            <person name="Tunlid A."/>
            <person name="Velagapudi R."/>
            <person name="Vision T.J."/>
            <person name="Zeng Q."/>
            <person name="Zolan M.E."/>
            <person name="Pukkila P.J."/>
        </authorList>
    </citation>
    <scope>NUCLEOTIDE SEQUENCE [LARGE SCALE GENOMIC DNA]</scope>
    <source>
        <strain evidence="8">Okayama-7 / 130 / ATCC MYA-4618 / FGSC 9003</strain>
    </source>
</reference>
<dbReference type="VEuPathDB" id="FungiDB:CC1G_04875"/>
<dbReference type="InParanoid" id="A8PFW4"/>
<keyword evidence="3 6" id="KW-0134">Cell wall</keyword>
<evidence type="ECO:0000256" key="6">
    <source>
        <dbReference type="RuleBase" id="RU365009"/>
    </source>
</evidence>
<feature type="chain" id="PRO_5013988294" description="Hydrophobin" evidence="6">
    <location>
        <begin position="21"/>
        <end position="102"/>
    </location>
</feature>
<dbReference type="OMA" id="MFARAIT"/>
<dbReference type="STRING" id="240176.A8PFW4"/>
<sequence>MFARASTLLTAALLASTALAAPSAVYDYSQCNGGEIQCCNKAQSTKALEWTTTRLIGLLGLDLKGITGLVGTECTAINVAGVGGGSSCTQQKVCCTNNSFSE</sequence>
<keyword evidence="6" id="KW-0732">Signal</keyword>